<name>A0ABT1H331_9NOCA</name>
<feature type="transmembrane region" description="Helical" evidence="1">
    <location>
        <begin position="31"/>
        <end position="61"/>
    </location>
</feature>
<comment type="caution">
    <text evidence="2">The sequence shown here is derived from an EMBL/GenBank/DDBJ whole genome shotgun (WGS) entry which is preliminary data.</text>
</comment>
<feature type="transmembrane region" description="Helical" evidence="1">
    <location>
        <begin position="82"/>
        <end position="110"/>
    </location>
</feature>
<protein>
    <recommendedName>
        <fullName evidence="4">DUF456 domain-containing protein</fullName>
    </recommendedName>
</protein>
<evidence type="ECO:0000313" key="2">
    <source>
        <dbReference type="EMBL" id="MCP2161640.1"/>
    </source>
</evidence>
<reference evidence="2 3" key="1">
    <citation type="submission" date="2022-06" db="EMBL/GenBank/DDBJ databases">
        <title>Genomic Encyclopedia of Archaeal and Bacterial Type Strains, Phase II (KMG-II): from individual species to whole genera.</title>
        <authorList>
            <person name="Goeker M."/>
        </authorList>
    </citation>
    <scope>NUCLEOTIDE SEQUENCE [LARGE SCALE GENOMIC DNA]</scope>
    <source>
        <strain evidence="2 3">DSM 45037</strain>
    </source>
</reference>
<proteinExistence type="predicted"/>
<dbReference type="RefSeq" id="WP_253655231.1">
    <property type="nucleotide sequence ID" value="NZ_BAAAOE010000001.1"/>
</dbReference>
<keyword evidence="1" id="KW-1133">Transmembrane helix</keyword>
<dbReference type="Proteomes" id="UP001205740">
    <property type="component" value="Unassembled WGS sequence"/>
</dbReference>
<evidence type="ECO:0000256" key="1">
    <source>
        <dbReference type="SAM" id="Phobius"/>
    </source>
</evidence>
<evidence type="ECO:0000313" key="3">
    <source>
        <dbReference type="Proteomes" id="UP001205740"/>
    </source>
</evidence>
<dbReference type="EMBL" id="JAMTCG010000005">
    <property type="protein sequence ID" value="MCP2161640.1"/>
    <property type="molecule type" value="Genomic_DNA"/>
</dbReference>
<keyword evidence="3" id="KW-1185">Reference proteome</keyword>
<gene>
    <name evidence="2" type="ORF">LX12_002839</name>
</gene>
<accession>A0ABT1H331</accession>
<sequence length="159" mass="15827">MPLWGDLLVALVIAIGLVGTVVPLLPGPTLVLGAIVVWAVVTGGAAWAVVAVAAVLILGAMGLKYVLAGRSMRRSGVADRTIVVGGLVGIVGFFVVPVIGLPLGFLLGAAASEWATRRDPRAASRGALAAARAALVAIGIELTASLFAAGSWTIGAIAL</sequence>
<organism evidence="2 3">
    <name type="scientific">Williamsia serinedens</name>
    <dbReference type="NCBI Taxonomy" id="391736"/>
    <lineage>
        <taxon>Bacteria</taxon>
        <taxon>Bacillati</taxon>
        <taxon>Actinomycetota</taxon>
        <taxon>Actinomycetes</taxon>
        <taxon>Mycobacteriales</taxon>
        <taxon>Nocardiaceae</taxon>
        <taxon>Williamsia</taxon>
    </lineage>
</organism>
<evidence type="ECO:0008006" key="4">
    <source>
        <dbReference type="Google" id="ProtNLM"/>
    </source>
</evidence>
<feature type="transmembrane region" description="Helical" evidence="1">
    <location>
        <begin position="7"/>
        <end position="25"/>
    </location>
</feature>
<keyword evidence="1" id="KW-0812">Transmembrane</keyword>
<feature type="transmembrane region" description="Helical" evidence="1">
    <location>
        <begin position="130"/>
        <end position="158"/>
    </location>
</feature>
<dbReference type="Pfam" id="PF04306">
    <property type="entry name" value="DUF456"/>
    <property type="match status" value="1"/>
</dbReference>
<dbReference type="InterPro" id="IPR007403">
    <property type="entry name" value="DUF456"/>
</dbReference>
<keyword evidence="1" id="KW-0472">Membrane</keyword>